<proteinExistence type="inferred from homology"/>
<protein>
    <submittedName>
        <fullName evidence="7">SCO1/SenC</fullName>
    </submittedName>
</protein>
<feature type="binding site" evidence="3">
    <location>
        <position position="164"/>
    </location>
    <ligand>
        <name>Cu cation</name>
        <dbReference type="ChEBI" id="CHEBI:23378"/>
    </ligand>
</feature>
<dbReference type="GO" id="GO:0046872">
    <property type="term" value="F:metal ion binding"/>
    <property type="evidence" value="ECO:0007669"/>
    <property type="project" value="UniProtKB-KW"/>
</dbReference>
<dbReference type="PROSITE" id="PS51352">
    <property type="entry name" value="THIOREDOXIN_2"/>
    <property type="match status" value="1"/>
</dbReference>
<dbReference type="STRING" id="1193011.LEP1GSC058_0811"/>
<feature type="disulfide bond" description="Redox-active" evidence="4">
    <location>
        <begin position="73"/>
        <end position="77"/>
    </location>
</feature>
<dbReference type="OrthoDB" id="9811998at2"/>
<evidence type="ECO:0000313" key="8">
    <source>
        <dbReference type="Proteomes" id="UP000014540"/>
    </source>
</evidence>
<organism evidence="7 8">
    <name type="scientific">Leptospira fainei serovar Hurstbridge str. BUT 6</name>
    <dbReference type="NCBI Taxonomy" id="1193011"/>
    <lineage>
        <taxon>Bacteria</taxon>
        <taxon>Pseudomonadati</taxon>
        <taxon>Spirochaetota</taxon>
        <taxon>Spirochaetia</taxon>
        <taxon>Leptospirales</taxon>
        <taxon>Leptospiraceae</taxon>
        <taxon>Leptospira</taxon>
    </lineage>
</organism>
<accession>S3V082</accession>
<dbReference type="SUPFAM" id="SSF52833">
    <property type="entry name" value="Thioredoxin-like"/>
    <property type="match status" value="1"/>
</dbReference>
<name>S3V082_9LEPT</name>
<dbReference type="Pfam" id="PF02630">
    <property type="entry name" value="SCO1-SenC"/>
    <property type="match status" value="1"/>
</dbReference>
<gene>
    <name evidence="7" type="ORF">LEP1GSC058_0811</name>
</gene>
<keyword evidence="8" id="KW-1185">Reference proteome</keyword>
<dbReference type="CDD" id="cd02968">
    <property type="entry name" value="SCO"/>
    <property type="match status" value="1"/>
</dbReference>
<dbReference type="Gene3D" id="3.40.30.10">
    <property type="entry name" value="Glutaredoxin"/>
    <property type="match status" value="1"/>
</dbReference>
<dbReference type="Proteomes" id="UP000014540">
    <property type="component" value="Unassembled WGS sequence"/>
</dbReference>
<keyword evidence="3" id="KW-0479">Metal-binding</keyword>
<dbReference type="PANTHER" id="PTHR12151:SF25">
    <property type="entry name" value="LINALOOL DEHYDRATASE_ISOMERASE DOMAIN-CONTAINING PROTEIN"/>
    <property type="match status" value="1"/>
</dbReference>
<evidence type="ECO:0000313" key="7">
    <source>
        <dbReference type="EMBL" id="EPG76061.1"/>
    </source>
</evidence>
<dbReference type="InterPro" id="IPR036249">
    <property type="entry name" value="Thioredoxin-like_sf"/>
</dbReference>
<evidence type="ECO:0000256" key="2">
    <source>
        <dbReference type="ARBA" id="ARBA00023008"/>
    </source>
</evidence>
<feature type="binding site" evidence="3">
    <location>
        <position position="73"/>
    </location>
    <ligand>
        <name>Cu cation</name>
        <dbReference type="ChEBI" id="CHEBI:23378"/>
    </ligand>
</feature>
<evidence type="ECO:0000259" key="6">
    <source>
        <dbReference type="PROSITE" id="PS51352"/>
    </source>
</evidence>
<comment type="caution">
    <text evidence="7">The sequence shown here is derived from an EMBL/GenBank/DDBJ whole genome shotgun (WGS) entry which is preliminary data.</text>
</comment>
<dbReference type="AlphaFoldDB" id="S3V082"/>
<feature type="binding site" evidence="3">
    <location>
        <position position="77"/>
    </location>
    <ligand>
        <name>Cu cation</name>
        <dbReference type="ChEBI" id="CHEBI:23378"/>
    </ligand>
</feature>
<feature type="transmembrane region" description="Helical" evidence="5">
    <location>
        <begin position="6"/>
        <end position="26"/>
    </location>
</feature>
<keyword evidence="5" id="KW-0472">Membrane</keyword>
<keyword evidence="4" id="KW-1015">Disulfide bond</keyword>
<dbReference type="RefSeq" id="WP_016548169.1">
    <property type="nucleotide sequence ID" value="NZ_AKWZ02000002.1"/>
</dbReference>
<dbReference type="InterPro" id="IPR003782">
    <property type="entry name" value="SCO1/SenC"/>
</dbReference>
<evidence type="ECO:0000256" key="3">
    <source>
        <dbReference type="PIRSR" id="PIRSR603782-1"/>
    </source>
</evidence>
<dbReference type="PANTHER" id="PTHR12151">
    <property type="entry name" value="ELECTRON TRANSPORT PROTIN SCO1/SENC FAMILY MEMBER"/>
    <property type="match status" value="1"/>
</dbReference>
<reference evidence="7" key="1">
    <citation type="submission" date="2013-04" db="EMBL/GenBank/DDBJ databases">
        <authorList>
            <person name="Harkins D.M."/>
            <person name="Durkin A.S."/>
            <person name="Selengut J.D."/>
            <person name="Sanka R."/>
            <person name="DePew J."/>
            <person name="Purushe J."/>
            <person name="Ahmed A."/>
            <person name="van der Linden H."/>
            <person name="Goris M.G.A."/>
            <person name="Hartskeerl R.A."/>
            <person name="Vinetz J.M."/>
            <person name="Sutton G.G."/>
            <person name="Nelson W.C."/>
            <person name="Fouts D.E."/>
        </authorList>
    </citation>
    <scope>NUCLEOTIDE SEQUENCE [LARGE SCALE GENOMIC DNA]</scope>
    <source>
        <strain evidence="7">BUT 6</strain>
    </source>
</reference>
<keyword evidence="5" id="KW-0812">Transmembrane</keyword>
<evidence type="ECO:0000256" key="4">
    <source>
        <dbReference type="PIRSR" id="PIRSR603782-2"/>
    </source>
</evidence>
<dbReference type="InterPro" id="IPR013766">
    <property type="entry name" value="Thioredoxin_domain"/>
</dbReference>
<sequence length="201" mass="21886">MNLKKIIIGFIVLFTGVMVGLAPRFFKRKPAFASDSPIAEWKTISLKNTEGKETVLSGLKGDIFVVYFGFSHCPDMCPLAIEEIGAALKGLRGFSDRVTPVFISVDPERDSPEILKKYVSTFPGNSLVALTGSKKDIDSLQSGFGVVSRKVILPSKAEGYGVDHTLLIYLIDKNGNILAAFPTGTNPEDLTKAITVWMDKV</sequence>
<keyword evidence="2 3" id="KW-0186">Copper</keyword>
<dbReference type="EMBL" id="AKWZ02000002">
    <property type="protein sequence ID" value="EPG76061.1"/>
    <property type="molecule type" value="Genomic_DNA"/>
</dbReference>
<evidence type="ECO:0000256" key="5">
    <source>
        <dbReference type="SAM" id="Phobius"/>
    </source>
</evidence>
<evidence type="ECO:0000256" key="1">
    <source>
        <dbReference type="ARBA" id="ARBA00010996"/>
    </source>
</evidence>
<comment type="similarity">
    <text evidence="1">Belongs to the SCO1/2 family.</text>
</comment>
<feature type="domain" description="Thioredoxin" evidence="6">
    <location>
        <begin position="23"/>
        <end position="199"/>
    </location>
</feature>
<keyword evidence="5" id="KW-1133">Transmembrane helix</keyword>